<evidence type="ECO:0000256" key="10">
    <source>
        <dbReference type="ARBA" id="ARBA00022989"/>
    </source>
</evidence>
<keyword evidence="12 17" id="KW-0046">Antibiotic resistance</keyword>
<proteinExistence type="inferred from homology"/>
<evidence type="ECO:0000256" key="11">
    <source>
        <dbReference type="ARBA" id="ARBA00023136"/>
    </source>
</evidence>
<evidence type="ECO:0000256" key="6">
    <source>
        <dbReference type="ARBA" id="ARBA00022692"/>
    </source>
</evidence>
<feature type="transmembrane region" description="Helical" evidence="17">
    <location>
        <begin position="258"/>
        <end position="279"/>
    </location>
</feature>
<comment type="catalytic activity">
    <reaction evidence="16 17">
        <text>di-trans,octa-cis-undecaprenyl diphosphate + H2O = di-trans,octa-cis-undecaprenyl phosphate + phosphate + H(+)</text>
        <dbReference type="Rhea" id="RHEA:28094"/>
        <dbReference type="ChEBI" id="CHEBI:15377"/>
        <dbReference type="ChEBI" id="CHEBI:15378"/>
        <dbReference type="ChEBI" id="CHEBI:43474"/>
        <dbReference type="ChEBI" id="CHEBI:58405"/>
        <dbReference type="ChEBI" id="CHEBI:60392"/>
        <dbReference type="EC" id="3.6.1.27"/>
    </reaction>
</comment>
<dbReference type="InterPro" id="IPR003824">
    <property type="entry name" value="UppP"/>
</dbReference>
<evidence type="ECO:0000313" key="18">
    <source>
        <dbReference type="EMBL" id="SDD07587.1"/>
    </source>
</evidence>
<dbReference type="NCBIfam" id="TIGR00753">
    <property type="entry name" value="undec_PP_bacA"/>
    <property type="match status" value="1"/>
</dbReference>
<dbReference type="AlphaFoldDB" id="A0A1G6RUC3"/>
<dbReference type="EMBL" id="FNAD01000001">
    <property type="protein sequence ID" value="SDD07587.1"/>
    <property type="molecule type" value="Genomic_DNA"/>
</dbReference>
<feature type="transmembrane region" description="Helical" evidence="17">
    <location>
        <begin position="120"/>
        <end position="139"/>
    </location>
</feature>
<comment type="subcellular location">
    <subcellularLocation>
        <location evidence="1 17">Cell membrane</location>
        <topology evidence="1 17">Multi-pass membrane protein</topology>
    </subcellularLocation>
</comment>
<keyword evidence="11 17" id="KW-0472">Membrane</keyword>
<dbReference type="GO" id="GO:0050380">
    <property type="term" value="F:undecaprenyl-diphosphatase activity"/>
    <property type="evidence" value="ECO:0007669"/>
    <property type="project" value="UniProtKB-UniRule"/>
</dbReference>
<reference evidence="19" key="1">
    <citation type="submission" date="2016-10" db="EMBL/GenBank/DDBJ databases">
        <authorList>
            <person name="Varghese N."/>
            <person name="Submissions S."/>
        </authorList>
    </citation>
    <scope>NUCLEOTIDE SEQUENCE [LARGE SCALE GENOMIC DNA]</scope>
    <source>
        <strain evidence="19">CGMCC 4.3516</strain>
    </source>
</reference>
<evidence type="ECO:0000256" key="15">
    <source>
        <dbReference type="ARBA" id="ARBA00032932"/>
    </source>
</evidence>
<evidence type="ECO:0000256" key="4">
    <source>
        <dbReference type="ARBA" id="ARBA00021581"/>
    </source>
</evidence>
<keyword evidence="7 17" id="KW-0378">Hydrolase</keyword>
<evidence type="ECO:0000256" key="5">
    <source>
        <dbReference type="ARBA" id="ARBA00022475"/>
    </source>
</evidence>
<dbReference type="GO" id="GO:0009252">
    <property type="term" value="P:peptidoglycan biosynthetic process"/>
    <property type="evidence" value="ECO:0007669"/>
    <property type="project" value="UniProtKB-KW"/>
</dbReference>
<evidence type="ECO:0000256" key="17">
    <source>
        <dbReference type="HAMAP-Rule" id="MF_01006"/>
    </source>
</evidence>
<comment type="function">
    <text evidence="17">Catalyzes the dephosphorylation of undecaprenyl diphosphate (UPP). Confers resistance to bacitracin.</text>
</comment>
<evidence type="ECO:0000313" key="19">
    <source>
        <dbReference type="Proteomes" id="UP000198949"/>
    </source>
</evidence>
<evidence type="ECO:0000256" key="8">
    <source>
        <dbReference type="ARBA" id="ARBA00022960"/>
    </source>
</evidence>
<evidence type="ECO:0000256" key="12">
    <source>
        <dbReference type="ARBA" id="ARBA00023251"/>
    </source>
</evidence>
<evidence type="ECO:0000256" key="14">
    <source>
        <dbReference type="ARBA" id="ARBA00032707"/>
    </source>
</evidence>
<evidence type="ECO:0000256" key="7">
    <source>
        <dbReference type="ARBA" id="ARBA00022801"/>
    </source>
</evidence>
<feature type="transmembrane region" description="Helical" evidence="17">
    <location>
        <begin position="194"/>
        <end position="213"/>
    </location>
</feature>
<evidence type="ECO:0000256" key="16">
    <source>
        <dbReference type="ARBA" id="ARBA00047594"/>
    </source>
</evidence>
<sequence>MVDMTWFEAIVLGIVQGLTEMLPISSSAHLRLTSALFFEEDAGASFTAVTQLGTETAVLLYFWKDIVRILVAWWKGLFDKRLRGETDYRLGWYVILGTLPIVFFGLVFKDAIREGARNLWLVSFSLIFFGLLLALAELVGRKTRSWDDFRLKDGLILGFAQAAALIPGVSRSGGTITAGLFIGLDRSVAARYSFLLAIPAVFGAGILSLGDVFDPAAEGSVPSGAQMLVATIIAFFVGLAAVHWMLKWVAKHSVFIFVWYRCILGVAVIIMLETGYLAAT</sequence>
<dbReference type="NCBIfam" id="NF001392">
    <property type="entry name" value="PRK00281.2-1"/>
    <property type="match status" value="1"/>
</dbReference>
<dbReference type="GO" id="GO:0008360">
    <property type="term" value="P:regulation of cell shape"/>
    <property type="evidence" value="ECO:0007669"/>
    <property type="project" value="UniProtKB-KW"/>
</dbReference>
<dbReference type="EC" id="3.6.1.27" evidence="3 17"/>
<dbReference type="GO" id="GO:0071555">
    <property type="term" value="P:cell wall organization"/>
    <property type="evidence" value="ECO:0007669"/>
    <property type="project" value="UniProtKB-KW"/>
</dbReference>
<keyword evidence="13 17" id="KW-0961">Cell wall biogenesis/degradation</keyword>
<protein>
    <recommendedName>
        <fullName evidence="4 17">Undecaprenyl-diphosphatase</fullName>
        <ecNumber evidence="3 17">3.6.1.27</ecNumber>
    </recommendedName>
    <alternativeName>
        <fullName evidence="15 17">Bacitracin resistance protein</fullName>
    </alternativeName>
    <alternativeName>
        <fullName evidence="14 17">Undecaprenyl pyrophosphate phosphatase</fullName>
    </alternativeName>
</protein>
<evidence type="ECO:0000256" key="2">
    <source>
        <dbReference type="ARBA" id="ARBA00010621"/>
    </source>
</evidence>
<keyword evidence="8 17" id="KW-0133">Cell shape</keyword>
<accession>A0A1G6RUC3</accession>
<dbReference type="PANTHER" id="PTHR30622">
    <property type="entry name" value="UNDECAPRENYL-DIPHOSPHATASE"/>
    <property type="match status" value="1"/>
</dbReference>
<feature type="transmembrane region" description="Helical" evidence="17">
    <location>
        <begin position="225"/>
        <end position="246"/>
    </location>
</feature>
<organism evidence="18 19">
    <name type="scientific">Glycomyces harbinensis</name>
    <dbReference type="NCBI Taxonomy" id="58114"/>
    <lineage>
        <taxon>Bacteria</taxon>
        <taxon>Bacillati</taxon>
        <taxon>Actinomycetota</taxon>
        <taxon>Actinomycetes</taxon>
        <taxon>Glycomycetales</taxon>
        <taxon>Glycomycetaceae</taxon>
        <taxon>Glycomyces</taxon>
    </lineage>
</organism>
<keyword evidence="6 17" id="KW-0812">Transmembrane</keyword>
<feature type="transmembrane region" description="Helical" evidence="17">
    <location>
        <begin position="90"/>
        <end position="108"/>
    </location>
</feature>
<dbReference type="STRING" id="58114.SAMN05216270_101645"/>
<keyword evidence="5 17" id="KW-1003">Cell membrane</keyword>
<comment type="miscellaneous">
    <text evidence="17">Bacitracin is thought to be involved in the inhibition of peptidoglycan synthesis by sequestering undecaprenyl diphosphate, thereby reducing the pool of lipid carrier available.</text>
</comment>
<dbReference type="Pfam" id="PF02673">
    <property type="entry name" value="BacA"/>
    <property type="match status" value="1"/>
</dbReference>
<dbReference type="Proteomes" id="UP000198949">
    <property type="component" value="Unassembled WGS sequence"/>
</dbReference>
<dbReference type="GO" id="GO:0005886">
    <property type="term" value="C:plasma membrane"/>
    <property type="evidence" value="ECO:0007669"/>
    <property type="project" value="UniProtKB-SubCell"/>
</dbReference>
<gene>
    <name evidence="17" type="primary">uppP</name>
    <name evidence="18" type="ORF">SAMN05216270_101645</name>
</gene>
<comment type="similarity">
    <text evidence="2 17">Belongs to the UppP family.</text>
</comment>
<evidence type="ECO:0000256" key="1">
    <source>
        <dbReference type="ARBA" id="ARBA00004651"/>
    </source>
</evidence>
<name>A0A1G6RUC3_9ACTN</name>
<evidence type="ECO:0000256" key="13">
    <source>
        <dbReference type="ARBA" id="ARBA00023316"/>
    </source>
</evidence>
<evidence type="ECO:0000256" key="3">
    <source>
        <dbReference type="ARBA" id="ARBA00012374"/>
    </source>
</evidence>
<evidence type="ECO:0000256" key="9">
    <source>
        <dbReference type="ARBA" id="ARBA00022984"/>
    </source>
</evidence>
<dbReference type="HAMAP" id="MF_01006">
    <property type="entry name" value="Undec_diphosphatase"/>
    <property type="match status" value="1"/>
</dbReference>
<keyword evidence="9 17" id="KW-0573">Peptidoglycan synthesis</keyword>
<dbReference type="PANTHER" id="PTHR30622:SF4">
    <property type="entry name" value="UNDECAPRENYL-DIPHOSPHATASE"/>
    <property type="match status" value="1"/>
</dbReference>
<keyword evidence="10 17" id="KW-1133">Transmembrane helix</keyword>
<keyword evidence="19" id="KW-1185">Reference proteome</keyword>
<dbReference type="GO" id="GO:0046677">
    <property type="term" value="P:response to antibiotic"/>
    <property type="evidence" value="ECO:0007669"/>
    <property type="project" value="UniProtKB-UniRule"/>
</dbReference>